<sequence>MKKYSRIPEQLIYKIWEEKQFSEVLKTSDGTEIEILDPGSRNNDKAGPDFHNARVRIGNITFTGDIEIDTFHSDWRAHGHHLNQRYNKTILHIIIADNQTSGYVVTQSGRHVPTLNLSKYLSQPLRQTILTEISKIGEDEIKMPCSEVIDEATEEIKLKFIKELGLARYRKKCDRFLARLKELIVLQEVNVSEPKINHDFHKVIDERTFKTSDFENAEIWQQLLYEEIFEALGYSKNKDIMMKLSHAVDINFFRKIPAENFIPLAESALFFISGLMPEASKLEDETTSEYIRDLYENWEKIKSNYDGILLNKSNWHFFKLRPQNFPTVRLAAGARLLDRIINKNLFSRIISAVTSIQNNYKLISKLRDLLIVKGEGYWSKHYNFNKEVRTDIKYFIGLGRADETIVNIILPILTVYFEIFDKRKLAEKVLSLYIHFSQKESNHLVDEVSEVLNVSEHKLRSVYYQGMIELFRNYCIKQNCLECEIGKKVFAN</sequence>
<dbReference type="AlphaFoldDB" id="A0A7V2ZJG3"/>
<name>A0A7V2ZJG3_9BACT</name>
<dbReference type="Pfam" id="PF11013">
    <property type="entry name" value="DUF2851"/>
    <property type="match status" value="2"/>
</dbReference>
<dbReference type="InterPro" id="IPR021272">
    <property type="entry name" value="DUF2851"/>
</dbReference>
<organism evidence="1">
    <name type="scientific">Ignavibacterium album</name>
    <dbReference type="NCBI Taxonomy" id="591197"/>
    <lineage>
        <taxon>Bacteria</taxon>
        <taxon>Pseudomonadati</taxon>
        <taxon>Ignavibacteriota</taxon>
        <taxon>Ignavibacteria</taxon>
        <taxon>Ignavibacteriales</taxon>
        <taxon>Ignavibacteriaceae</taxon>
        <taxon>Ignavibacterium</taxon>
    </lineage>
</organism>
<gene>
    <name evidence="1" type="ORF">ENS31_05830</name>
</gene>
<accession>A0A7V2ZJG3</accession>
<dbReference type="EMBL" id="DSUJ01000008">
    <property type="protein sequence ID" value="HFI91041.1"/>
    <property type="molecule type" value="Genomic_DNA"/>
</dbReference>
<proteinExistence type="predicted"/>
<protein>
    <submittedName>
        <fullName evidence="1">DUF2851 family protein</fullName>
    </submittedName>
</protein>
<reference evidence="1" key="1">
    <citation type="journal article" date="2020" name="mSystems">
        <title>Genome- and Community-Level Interaction Insights into Carbon Utilization and Element Cycling Functions of Hydrothermarchaeota in Hydrothermal Sediment.</title>
        <authorList>
            <person name="Zhou Z."/>
            <person name="Liu Y."/>
            <person name="Xu W."/>
            <person name="Pan J."/>
            <person name="Luo Z.H."/>
            <person name="Li M."/>
        </authorList>
    </citation>
    <scope>NUCLEOTIDE SEQUENCE [LARGE SCALE GENOMIC DNA]</scope>
    <source>
        <strain evidence="1">SpSt-479</strain>
    </source>
</reference>
<evidence type="ECO:0000313" key="1">
    <source>
        <dbReference type="EMBL" id="HFI91041.1"/>
    </source>
</evidence>
<comment type="caution">
    <text evidence="1">The sequence shown here is derived from an EMBL/GenBank/DDBJ whole genome shotgun (WGS) entry which is preliminary data.</text>
</comment>